<feature type="region of interest" description="Disordered" evidence="1">
    <location>
        <begin position="125"/>
        <end position="146"/>
    </location>
</feature>
<dbReference type="OrthoDB" id="10565265at2759"/>
<proteinExistence type="predicted"/>
<dbReference type="AlphaFoldDB" id="A0A6P8GAF7"/>
<sequence length="563" mass="60345">MESDAYVCKSLSFVLKLTAFPATTERGDDLPHFLNDAFQMNQPSEHNPEEFKGLLVTPGTSAAPTEIVSTVCTTPGPVDDSMEISNTTPEKTSTVLTDIIEAMSQESSNSVEAIDARELSISAESREDGSFRRSRTRSRQKAIPARQEFNYSDSAEDSAEMMIVQEKKDVVEVMRPAERPAPVIIQDVSSEELHLPVDKKGHEIMMMGKDKKPADHPGPQKTNPSGAAAPPAGLPALRPVGMNSAQALNAPVLPDLCVDSVELCRTQRRQAGRASLHASSHREAIEDTGSPGAAEVPEVPEVPHRQNLATRSEQHPGSLRRIVVHISLPESGTMVLDRESTETREVPDTLYLNAGSREFTEAQLWERVRRFQPSPAPTNSGKTENPGPAESEGGLMGDVTTRVVHGAGEDHTTVSNQDAEPQSAEETRGLQGQRSPGGPITTRRSQGGPITTRVSQGGPITTRRSQGGPITTRKSQGGGPITTRRSQGGPITTRMSPGGPITTRSSQGGGPITTRVSQGGPITTRMMVSDTTANEPEQDSVENLGGNSTERHENYANTVGITL</sequence>
<dbReference type="RefSeq" id="XP_031432547.2">
    <property type="nucleotide sequence ID" value="XM_031576687.2"/>
</dbReference>
<feature type="compositionally biased region" description="Polar residues" evidence="1">
    <location>
        <begin position="442"/>
        <end position="475"/>
    </location>
</feature>
<reference evidence="3" key="1">
    <citation type="submission" date="2025-08" db="UniProtKB">
        <authorList>
            <consortium name="RefSeq"/>
        </authorList>
    </citation>
    <scope>IDENTIFICATION</scope>
</reference>
<feature type="compositionally biased region" description="Low complexity" evidence="1">
    <location>
        <begin position="224"/>
        <end position="234"/>
    </location>
</feature>
<feature type="region of interest" description="Disordered" evidence="1">
    <location>
        <begin position="209"/>
        <end position="234"/>
    </location>
</feature>
<evidence type="ECO:0000313" key="2">
    <source>
        <dbReference type="Proteomes" id="UP000515152"/>
    </source>
</evidence>
<feature type="region of interest" description="Disordered" evidence="1">
    <location>
        <begin position="271"/>
        <end position="297"/>
    </location>
</feature>
<feature type="compositionally biased region" description="Polar residues" evidence="1">
    <location>
        <begin position="483"/>
        <end position="495"/>
    </location>
</feature>
<feature type="region of interest" description="Disordered" evidence="1">
    <location>
        <begin position="371"/>
        <end position="396"/>
    </location>
</feature>
<gene>
    <name evidence="3" type="primary">zgc:194210</name>
</gene>
<dbReference type="Proteomes" id="UP000515152">
    <property type="component" value="Chromosome 11"/>
</dbReference>
<accession>A0A6P8GAF7</accession>
<keyword evidence="2" id="KW-1185">Reference proteome</keyword>
<evidence type="ECO:0000313" key="3">
    <source>
        <dbReference type="RefSeq" id="XP_031432547.2"/>
    </source>
</evidence>
<evidence type="ECO:0000256" key="1">
    <source>
        <dbReference type="SAM" id="MobiDB-lite"/>
    </source>
</evidence>
<dbReference type="GeneID" id="116222465"/>
<feature type="region of interest" description="Disordered" evidence="1">
    <location>
        <begin position="411"/>
        <end position="563"/>
    </location>
</feature>
<protein>
    <submittedName>
        <fullName evidence="3">Uncharacterized protein zgc:194210</fullName>
    </submittedName>
</protein>
<organism evidence="2 3">
    <name type="scientific">Clupea harengus</name>
    <name type="common">Atlantic herring</name>
    <dbReference type="NCBI Taxonomy" id="7950"/>
    <lineage>
        <taxon>Eukaryota</taxon>
        <taxon>Metazoa</taxon>
        <taxon>Chordata</taxon>
        <taxon>Craniata</taxon>
        <taxon>Vertebrata</taxon>
        <taxon>Euteleostomi</taxon>
        <taxon>Actinopterygii</taxon>
        <taxon>Neopterygii</taxon>
        <taxon>Teleostei</taxon>
        <taxon>Clupei</taxon>
        <taxon>Clupeiformes</taxon>
        <taxon>Clupeoidei</taxon>
        <taxon>Clupeidae</taxon>
        <taxon>Clupea</taxon>
    </lineage>
</organism>
<dbReference type="KEGG" id="char:116222465"/>
<name>A0A6P8GAF7_CLUHA</name>